<evidence type="ECO:0000256" key="2">
    <source>
        <dbReference type="ARBA" id="ARBA00022723"/>
    </source>
</evidence>
<dbReference type="SUPFAM" id="SSF54862">
    <property type="entry name" value="4Fe-4S ferredoxins"/>
    <property type="match status" value="1"/>
</dbReference>
<evidence type="ECO:0000313" key="7">
    <source>
        <dbReference type="Proteomes" id="UP000230390"/>
    </source>
</evidence>
<dbReference type="RefSeq" id="WP_099787517.1">
    <property type="nucleotide sequence ID" value="NZ_JBHLYV010000029.1"/>
</dbReference>
<dbReference type="AlphaFoldDB" id="A0A2G8THU9"/>
<keyword evidence="7" id="KW-1185">Reference proteome</keyword>
<dbReference type="GO" id="GO:0051539">
    <property type="term" value="F:4 iron, 4 sulfur cluster binding"/>
    <property type="evidence" value="ECO:0007669"/>
    <property type="project" value="UniProtKB-KW"/>
</dbReference>
<dbReference type="OrthoDB" id="9784571at2"/>
<sequence length="550" mass="58132">MNSPDRLSRERPKMTALEAAAALPGPDPVPTVTYHSAGKTLIIGSAADCAPWAEGLCAQLELTVLLTDAPPAGTAEPARLYRAHRAHTIGLDGWLGAFEASWQEDAAPRTGRFDLVLDLSPAPLLARHQKPAGYFAPGADLGERARAVEQLADMIGEFEKPKYFSYKERICAHSRNRLIGCHACIEICSAQAIAGAGDRIRVNPNLCAGCGACTTVCPTGALTYAYPSPAYTGERLRTLVFTYREAGAGAPVLLFHSGEHGKALIGELETSGQGVPPNVIPVELQHTASVGIDVWLAAIAYGAGAVMLLMTDEEAPQYRTAVAAQMDIANIILNGLGYEGAHCTLLQANQAQPLGVVLARPVRTTGVTEPAGFHVMMDKRNTLDLALSHLARVAPLKPALVPLPAGAPFGAIKVDTAKCSLCMACVGACPASALMDSPTLPELRFVEKNCVQCGLCATTCPEDAIVLDPRMSFADTWNKPVVLNESTPFCCIRCTKPFGTLQMVENMLGKLGAHPAFAGSLDRLKMCGDCRVIDIMKSGDSARISGGHGL</sequence>
<proteinExistence type="predicted"/>
<dbReference type="PANTHER" id="PTHR43687">
    <property type="entry name" value="ADENYLYLSULFATE REDUCTASE, BETA SUBUNIT"/>
    <property type="match status" value="1"/>
</dbReference>
<evidence type="ECO:0000313" key="6">
    <source>
        <dbReference type="EMBL" id="PIL45605.1"/>
    </source>
</evidence>
<keyword evidence="2" id="KW-0479">Metal-binding</keyword>
<dbReference type="Gene3D" id="3.30.70.20">
    <property type="match status" value="2"/>
</dbReference>
<dbReference type="GO" id="GO:0046872">
    <property type="term" value="F:metal ion binding"/>
    <property type="evidence" value="ECO:0007669"/>
    <property type="project" value="UniProtKB-KW"/>
</dbReference>
<dbReference type="PROSITE" id="PS00198">
    <property type="entry name" value="4FE4S_FER_1"/>
    <property type="match status" value="2"/>
</dbReference>
<dbReference type="InterPro" id="IPR050572">
    <property type="entry name" value="Fe-S_Ferredoxin"/>
</dbReference>
<evidence type="ECO:0000256" key="3">
    <source>
        <dbReference type="ARBA" id="ARBA00023004"/>
    </source>
</evidence>
<protein>
    <recommendedName>
        <fullName evidence="5">4Fe-4S ferredoxin-type domain-containing protein</fullName>
    </recommendedName>
</protein>
<evidence type="ECO:0000256" key="4">
    <source>
        <dbReference type="ARBA" id="ARBA00023014"/>
    </source>
</evidence>
<keyword evidence="3" id="KW-0408">Iron</keyword>
<feature type="domain" description="4Fe-4S ferredoxin-type" evidence="5">
    <location>
        <begin position="410"/>
        <end position="439"/>
    </location>
</feature>
<organism evidence="6 7">
    <name type="scientific">Massilia eurypsychrophila</name>
    <dbReference type="NCBI Taxonomy" id="1485217"/>
    <lineage>
        <taxon>Bacteria</taxon>
        <taxon>Pseudomonadati</taxon>
        <taxon>Pseudomonadota</taxon>
        <taxon>Betaproteobacteria</taxon>
        <taxon>Burkholderiales</taxon>
        <taxon>Oxalobacteraceae</taxon>
        <taxon>Telluria group</taxon>
        <taxon>Massilia</taxon>
    </lineage>
</organism>
<accession>A0A2G8THU9</accession>
<reference evidence="6 7" key="1">
    <citation type="submission" date="2017-10" db="EMBL/GenBank/DDBJ databases">
        <title>Massilia psychrophilum sp. nov., a novel purple-pigmented bacterium isolated from Tianshan glacier, Xinjiang Municipality, China.</title>
        <authorList>
            <person name="Wang H."/>
        </authorList>
    </citation>
    <scope>NUCLEOTIDE SEQUENCE [LARGE SCALE GENOMIC DNA]</scope>
    <source>
        <strain evidence="6 7">JCM 30074</strain>
    </source>
</reference>
<dbReference type="InterPro" id="IPR017896">
    <property type="entry name" value="4Fe4S_Fe-S-bd"/>
</dbReference>
<dbReference type="PROSITE" id="PS51379">
    <property type="entry name" value="4FE4S_FER_2"/>
    <property type="match status" value="3"/>
</dbReference>
<comment type="caution">
    <text evidence="6">The sequence shown here is derived from an EMBL/GenBank/DDBJ whole genome shotgun (WGS) entry which is preliminary data.</text>
</comment>
<dbReference type="Pfam" id="PF13187">
    <property type="entry name" value="Fer4_9"/>
    <property type="match status" value="1"/>
</dbReference>
<dbReference type="Pfam" id="PF12837">
    <property type="entry name" value="Fer4_6"/>
    <property type="match status" value="1"/>
</dbReference>
<feature type="domain" description="4Fe-4S ferredoxin-type" evidence="5">
    <location>
        <begin position="198"/>
        <end position="227"/>
    </location>
</feature>
<evidence type="ECO:0000256" key="1">
    <source>
        <dbReference type="ARBA" id="ARBA00022485"/>
    </source>
</evidence>
<gene>
    <name evidence="6" type="ORF">CR105_05810</name>
</gene>
<name>A0A2G8THU9_9BURK</name>
<keyword evidence="1" id="KW-0004">4Fe-4S</keyword>
<feature type="domain" description="4Fe-4S ferredoxin-type" evidence="5">
    <location>
        <begin position="441"/>
        <end position="470"/>
    </location>
</feature>
<dbReference type="EMBL" id="PDOC01000003">
    <property type="protein sequence ID" value="PIL45605.1"/>
    <property type="molecule type" value="Genomic_DNA"/>
</dbReference>
<keyword evidence="4" id="KW-0411">Iron-sulfur</keyword>
<dbReference type="InterPro" id="IPR017900">
    <property type="entry name" value="4Fe4S_Fe_S_CS"/>
</dbReference>
<dbReference type="PANTHER" id="PTHR43687:SF4">
    <property type="entry name" value="BLR5484 PROTEIN"/>
    <property type="match status" value="1"/>
</dbReference>
<evidence type="ECO:0000259" key="5">
    <source>
        <dbReference type="PROSITE" id="PS51379"/>
    </source>
</evidence>
<dbReference type="Proteomes" id="UP000230390">
    <property type="component" value="Unassembled WGS sequence"/>
</dbReference>